<feature type="transmembrane region" description="Helical" evidence="6">
    <location>
        <begin position="316"/>
        <end position="334"/>
    </location>
</feature>
<dbReference type="PANTHER" id="PTHR23505:SF79">
    <property type="entry name" value="PROTEIN SPINSTER"/>
    <property type="match status" value="1"/>
</dbReference>
<protein>
    <submittedName>
        <fullName evidence="8">Fucose permease</fullName>
    </submittedName>
</protein>
<proteinExistence type="predicted"/>
<feature type="transmembrane region" description="Helical" evidence="6">
    <location>
        <begin position="12"/>
        <end position="34"/>
    </location>
</feature>
<feature type="transmembrane region" description="Helical" evidence="6">
    <location>
        <begin position="145"/>
        <end position="169"/>
    </location>
</feature>
<evidence type="ECO:0000256" key="4">
    <source>
        <dbReference type="ARBA" id="ARBA00022989"/>
    </source>
</evidence>
<dbReference type="FunCoup" id="A0A4V3CSV0">
    <property type="interactions" value="170"/>
</dbReference>
<dbReference type="SUPFAM" id="SSF103473">
    <property type="entry name" value="MFS general substrate transporter"/>
    <property type="match status" value="1"/>
</dbReference>
<evidence type="ECO:0000256" key="6">
    <source>
        <dbReference type="SAM" id="Phobius"/>
    </source>
</evidence>
<dbReference type="PROSITE" id="PS00216">
    <property type="entry name" value="SUGAR_TRANSPORT_1"/>
    <property type="match status" value="1"/>
</dbReference>
<feature type="transmembrane region" description="Helical" evidence="6">
    <location>
        <begin position="189"/>
        <end position="210"/>
    </location>
</feature>
<feature type="transmembrane region" description="Helical" evidence="6">
    <location>
        <begin position="241"/>
        <end position="263"/>
    </location>
</feature>
<dbReference type="InterPro" id="IPR005829">
    <property type="entry name" value="Sugar_transporter_CS"/>
</dbReference>
<keyword evidence="2" id="KW-0813">Transport</keyword>
<feature type="transmembrane region" description="Helical" evidence="6">
    <location>
        <begin position="59"/>
        <end position="80"/>
    </location>
</feature>
<accession>A0A4V3CSV0</accession>
<comment type="subcellular location">
    <subcellularLocation>
        <location evidence="1">Membrane</location>
        <topology evidence="1">Multi-pass membrane protein</topology>
    </subcellularLocation>
</comment>
<evidence type="ECO:0000256" key="2">
    <source>
        <dbReference type="ARBA" id="ARBA00022448"/>
    </source>
</evidence>
<reference evidence="8 9" key="1">
    <citation type="submission" date="2019-03" db="EMBL/GenBank/DDBJ databases">
        <title>Genomic Encyclopedia of Type Strains, Phase IV (KMG-IV): sequencing the most valuable type-strain genomes for metagenomic binning, comparative biology and taxonomic classification.</title>
        <authorList>
            <person name="Goeker M."/>
        </authorList>
    </citation>
    <scope>NUCLEOTIDE SEQUENCE [LARGE SCALE GENOMIC DNA]</scope>
    <source>
        <strain evidence="8 9">DSM 16998</strain>
    </source>
</reference>
<evidence type="ECO:0000256" key="3">
    <source>
        <dbReference type="ARBA" id="ARBA00022692"/>
    </source>
</evidence>
<dbReference type="InterPro" id="IPR011701">
    <property type="entry name" value="MFS"/>
</dbReference>
<gene>
    <name evidence="8" type="ORF">DES47_10974</name>
</gene>
<keyword evidence="4 6" id="KW-1133">Transmembrane helix</keyword>
<feature type="transmembrane region" description="Helical" evidence="6">
    <location>
        <begin position="407"/>
        <end position="426"/>
    </location>
</feature>
<dbReference type="Gene3D" id="1.20.1250.20">
    <property type="entry name" value="MFS general substrate transporter like domains"/>
    <property type="match status" value="1"/>
</dbReference>
<dbReference type="GO" id="GO:0016020">
    <property type="term" value="C:membrane"/>
    <property type="evidence" value="ECO:0007669"/>
    <property type="project" value="UniProtKB-SubCell"/>
</dbReference>
<evidence type="ECO:0000259" key="7">
    <source>
        <dbReference type="PROSITE" id="PS50850"/>
    </source>
</evidence>
<organism evidence="8 9">
    <name type="scientific">Roseateles toxinivorans</name>
    <dbReference type="NCBI Taxonomy" id="270368"/>
    <lineage>
        <taxon>Bacteria</taxon>
        <taxon>Pseudomonadati</taxon>
        <taxon>Pseudomonadota</taxon>
        <taxon>Betaproteobacteria</taxon>
        <taxon>Burkholderiales</taxon>
        <taxon>Sphaerotilaceae</taxon>
        <taxon>Roseateles</taxon>
    </lineage>
</organism>
<evidence type="ECO:0000313" key="9">
    <source>
        <dbReference type="Proteomes" id="UP000295361"/>
    </source>
</evidence>
<dbReference type="InterPro" id="IPR020846">
    <property type="entry name" value="MFS_dom"/>
</dbReference>
<evidence type="ECO:0000256" key="5">
    <source>
        <dbReference type="ARBA" id="ARBA00023136"/>
    </source>
</evidence>
<dbReference type="InParanoid" id="A0A4V3CSV0"/>
<dbReference type="InterPro" id="IPR044770">
    <property type="entry name" value="MFS_spinster-like"/>
</dbReference>
<name>A0A4V3CSV0_9BURK</name>
<feature type="transmembrane region" description="Helical" evidence="6">
    <location>
        <begin position="87"/>
        <end position="106"/>
    </location>
</feature>
<feature type="transmembrane region" description="Helical" evidence="6">
    <location>
        <begin position="112"/>
        <end position="133"/>
    </location>
</feature>
<dbReference type="EMBL" id="SNXS01000009">
    <property type="protein sequence ID" value="TDP62094.1"/>
    <property type="molecule type" value="Genomic_DNA"/>
</dbReference>
<feature type="transmembrane region" description="Helical" evidence="6">
    <location>
        <begin position="340"/>
        <end position="362"/>
    </location>
</feature>
<keyword evidence="3 6" id="KW-0812">Transmembrane</keyword>
<dbReference type="GO" id="GO:0022857">
    <property type="term" value="F:transmembrane transporter activity"/>
    <property type="evidence" value="ECO:0007669"/>
    <property type="project" value="InterPro"/>
</dbReference>
<dbReference type="InterPro" id="IPR036259">
    <property type="entry name" value="MFS_trans_sf"/>
</dbReference>
<feature type="domain" description="Major facilitator superfamily (MFS) profile" evidence="7">
    <location>
        <begin position="21"/>
        <end position="430"/>
    </location>
</feature>
<keyword evidence="9" id="KW-1185">Reference proteome</keyword>
<keyword evidence="5 6" id="KW-0472">Membrane</keyword>
<evidence type="ECO:0000313" key="8">
    <source>
        <dbReference type="EMBL" id="TDP62094.1"/>
    </source>
</evidence>
<feature type="transmembrane region" description="Helical" evidence="6">
    <location>
        <begin position="374"/>
        <end position="395"/>
    </location>
</feature>
<feature type="transmembrane region" description="Helical" evidence="6">
    <location>
        <begin position="283"/>
        <end position="304"/>
    </location>
</feature>
<evidence type="ECO:0000256" key="1">
    <source>
        <dbReference type="ARBA" id="ARBA00004141"/>
    </source>
</evidence>
<dbReference type="PANTHER" id="PTHR23505">
    <property type="entry name" value="SPINSTER"/>
    <property type="match status" value="1"/>
</dbReference>
<dbReference type="Proteomes" id="UP000295361">
    <property type="component" value="Unassembled WGS sequence"/>
</dbReference>
<comment type="caution">
    <text evidence="8">The sequence shown here is derived from an EMBL/GenBank/DDBJ whole genome shotgun (WGS) entry which is preliminary data.</text>
</comment>
<dbReference type="RefSeq" id="WP_166652139.1">
    <property type="nucleotide sequence ID" value="NZ_SNXS01000009.1"/>
</dbReference>
<sequence>MAAEPRTPAGRWVGAALSSYGLLVLIVATVFGGLDRQILVLLAEPMRQSLQLTDTKLGLLQGAGITLLGGVAAVPLGWLADRYGRRSVLAASVLVWAVATAAFGMATDFPALLLAAAGMGIGEVGLSPIVFSLIPEIVSPRRRVLANGVYALAAIFGTGLGIALSGAMVHSLDALRPLLPAALQGLESWRLTFLAVALQGPLVALAVLLIRLHPQRASSQSASTATARPALRDYARAHLRCMVGVFGGSGLAGLGLAASGNWLPVIATRSFGADAAAVGQGMGAAYLLGTAAGAAMGALGMRLLGQRLGLALPMRVTAIGAGLAALAAGLMPLAPNMGTLYLLFGVQVMALIAGSVLMPTLLQDMAPVDLRSRLIAIASVVSVLLGALSPVLVGALSDLLSATPQGLLMAVTLVGALAFALAALLMKSAEQAVAATVQSIHPHLVRQDPI</sequence>
<dbReference type="PROSITE" id="PS50850">
    <property type="entry name" value="MFS"/>
    <property type="match status" value="1"/>
</dbReference>
<dbReference type="AlphaFoldDB" id="A0A4V3CSV0"/>
<dbReference type="Pfam" id="PF07690">
    <property type="entry name" value="MFS_1"/>
    <property type="match status" value="1"/>
</dbReference>